<accession>A0A2N9YIB7</accession>
<dbReference type="InterPro" id="IPR027417">
    <property type="entry name" value="P-loop_NTPase"/>
</dbReference>
<dbReference type="EMBL" id="CP018889">
    <property type="protein sequence ID" value="AUI70282.1"/>
    <property type="molecule type" value="Genomic_DNA"/>
</dbReference>
<dbReference type="AlphaFoldDB" id="A0A2N9YIB7"/>
<evidence type="ECO:0000259" key="1">
    <source>
        <dbReference type="Pfam" id="PF12770"/>
    </source>
</evidence>
<evidence type="ECO:0000313" key="2">
    <source>
        <dbReference type="EMBL" id="AUI70282.1"/>
    </source>
</evidence>
<gene>
    <name evidence="2" type="ORF">BLE401_17305</name>
</gene>
<dbReference type="OrthoDB" id="5620696at2"/>
<dbReference type="InterPro" id="IPR024983">
    <property type="entry name" value="CHAT_dom"/>
</dbReference>
<evidence type="ECO:0000313" key="3">
    <source>
        <dbReference type="Proteomes" id="UP000234271"/>
    </source>
</evidence>
<dbReference type="SUPFAM" id="SSF52540">
    <property type="entry name" value="P-loop containing nucleoside triphosphate hydrolases"/>
    <property type="match status" value="1"/>
</dbReference>
<name>A0A2N9YIB7_9GAMM</name>
<protein>
    <submittedName>
        <fullName evidence="2">CHAT domain-containing protein</fullName>
    </submittedName>
</protein>
<dbReference type="Proteomes" id="UP000234271">
    <property type="component" value="Chromosome"/>
</dbReference>
<sequence>MTNLVTAIALLHKAFQQQTVTELQLQQVGTSLWPICRPLLLASHTPMQRIICLNTQAYPNLYWESLWHPVLHFLAKHPDYTFYHQWVNTQISSKQPFPLRILLFTIQSEKELQTTLEIETEQQVLYTVLQPFIQQGLVTLQMPDDGRFSTFTQLLEQAWHLVILSGHAVLSEQADIHFLFETTEGQTTVIPTTQLMRYLQNARIECLVLAVCHSAQLAADLHPYIPHVVGMRDKVLDRASHVFIQHFCQHLLQQQRVDIAVQQARIAMTQLLAPEETWSNAQLKTIVDPSQGQWSLPTLYSQNPLRTLTATVSATDLTPVQATPPPFLIGQRLVLRQLMTLLQQTKAMVWLTGEAGTGKTTIARRICWQLQQQGYDIFYSFDALPLTSTRPYLLYLEVITTETLPNIQQCLVNLNGACLFVSRQFFDSELPMVKYALPAPHFTDFLRYSRYLKLPHTQVQLRLIYHLFKGNFTVVQLFQNLPFTTDKALFHQQLAIAKRFLRGKMGE</sequence>
<proteinExistence type="predicted"/>
<dbReference type="STRING" id="288004.AL038_07005"/>
<reference evidence="3" key="1">
    <citation type="submission" date="2016-12" db="EMBL/GenBank/DDBJ databases">
        <title>Complete Genome Sequence of Beggiatoa leptomitiformis D-401.</title>
        <authorList>
            <person name="Fomenkov A."/>
            <person name="Vincze T."/>
            <person name="Grabovich M."/>
            <person name="Anton B.P."/>
            <person name="Dubinina G."/>
            <person name="Orlova M."/>
            <person name="Belousova E."/>
            <person name="Roberts R.J."/>
        </authorList>
    </citation>
    <scope>NUCLEOTIDE SEQUENCE [LARGE SCALE GENOMIC DNA]</scope>
    <source>
        <strain evidence="3">D-401</strain>
    </source>
</reference>
<dbReference type="RefSeq" id="WP_062150962.1">
    <property type="nucleotide sequence ID" value="NZ_CP012373.2"/>
</dbReference>
<dbReference type="Pfam" id="PF12770">
    <property type="entry name" value="CHAT"/>
    <property type="match status" value="1"/>
</dbReference>
<dbReference type="KEGG" id="blep:AL038_07005"/>
<dbReference type="Gene3D" id="3.40.50.300">
    <property type="entry name" value="P-loop containing nucleotide triphosphate hydrolases"/>
    <property type="match status" value="1"/>
</dbReference>
<dbReference type="CDD" id="cd00009">
    <property type="entry name" value="AAA"/>
    <property type="match status" value="1"/>
</dbReference>
<feature type="domain" description="CHAT" evidence="1">
    <location>
        <begin position="43"/>
        <end position="274"/>
    </location>
</feature>
<keyword evidence="3" id="KW-1185">Reference proteome</keyword>
<organism evidence="2 3">
    <name type="scientific">Beggiatoa leptomitoformis</name>
    <dbReference type="NCBI Taxonomy" id="288004"/>
    <lineage>
        <taxon>Bacteria</taxon>
        <taxon>Pseudomonadati</taxon>
        <taxon>Pseudomonadota</taxon>
        <taxon>Gammaproteobacteria</taxon>
        <taxon>Thiotrichales</taxon>
        <taxon>Thiotrichaceae</taxon>
        <taxon>Beggiatoa</taxon>
    </lineage>
</organism>